<feature type="chain" id="PRO_5011987776" evidence="1">
    <location>
        <begin position="21"/>
        <end position="45"/>
    </location>
</feature>
<geneLocation type="mitochondrion" evidence="2"/>
<dbReference type="AlphaFoldDB" id="A0A1Y0B2G1"/>
<organism evidence="2">
    <name type="scientific">Utricularia reniformis</name>
    <dbReference type="NCBI Taxonomy" id="192314"/>
    <lineage>
        <taxon>Eukaryota</taxon>
        <taxon>Viridiplantae</taxon>
        <taxon>Streptophyta</taxon>
        <taxon>Embryophyta</taxon>
        <taxon>Tracheophyta</taxon>
        <taxon>Spermatophyta</taxon>
        <taxon>Magnoliopsida</taxon>
        <taxon>eudicotyledons</taxon>
        <taxon>Gunneridae</taxon>
        <taxon>Pentapetalae</taxon>
        <taxon>asterids</taxon>
        <taxon>lamiids</taxon>
        <taxon>Lamiales</taxon>
        <taxon>Lentibulariaceae</taxon>
        <taxon>Utricularia</taxon>
    </lineage>
</organism>
<reference evidence="2" key="1">
    <citation type="submission" date="2017-03" db="EMBL/GenBank/DDBJ databases">
        <title>The mitochondrial genome of the carnivorous plant Utricularia reniformis (Lentibulariaceae): structure, comparative analysis and evolutionary landmarks.</title>
        <authorList>
            <person name="Silva S.R."/>
            <person name="Alvarenga D.O."/>
            <person name="Michael T.P."/>
            <person name="Miranda V.F.O."/>
            <person name="Varani A.M."/>
        </authorList>
    </citation>
    <scope>NUCLEOTIDE SEQUENCE</scope>
</reference>
<dbReference type="EMBL" id="KY774314">
    <property type="protein sequence ID" value="ART31577.1"/>
    <property type="molecule type" value="Genomic_DNA"/>
</dbReference>
<feature type="signal peptide" evidence="1">
    <location>
        <begin position="1"/>
        <end position="20"/>
    </location>
</feature>
<name>A0A1Y0B2G1_9LAMI</name>
<keyword evidence="1" id="KW-0732">Signal</keyword>
<sequence>MKSQLSYLLLRLVLSPRMLGTEKRNSPTAGSRDLGTISCTICLGL</sequence>
<proteinExistence type="predicted"/>
<evidence type="ECO:0000313" key="2">
    <source>
        <dbReference type="EMBL" id="ART31577.1"/>
    </source>
</evidence>
<gene>
    <name evidence="2" type="ORF">AEK19_MT1381</name>
</gene>
<keyword evidence="2" id="KW-0496">Mitochondrion</keyword>
<evidence type="ECO:0000256" key="1">
    <source>
        <dbReference type="SAM" id="SignalP"/>
    </source>
</evidence>
<accession>A0A1Y0B2G1</accession>
<protein>
    <submittedName>
        <fullName evidence="2">Uncharacterized protein</fullName>
    </submittedName>
</protein>